<dbReference type="InterPro" id="IPR008271">
    <property type="entry name" value="Ser/Thr_kinase_AS"/>
</dbReference>
<keyword evidence="2" id="KW-0418">Kinase</keyword>
<sequence length="93" mass="10653">MREMGHKFQLLCLVGITNSLLFVFQMIGHIEYVHNKNFIHRDIKPDNFLMGIGGHCNKVRATASILLRKVDSRGNGTTVMSREILHPRKITHV</sequence>
<proteinExistence type="evidence at transcript level"/>
<organism evidence="2">
    <name type="scientific">Ixodes ricinus</name>
    <name type="common">Common tick</name>
    <name type="synonym">Acarus ricinus</name>
    <dbReference type="NCBI Taxonomy" id="34613"/>
    <lineage>
        <taxon>Eukaryota</taxon>
        <taxon>Metazoa</taxon>
        <taxon>Ecdysozoa</taxon>
        <taxon>Arthropoda</taxon>
        <taxon>Chelicerata</taxon>
        <taxon>Arachnida</taxon>
        <taxon>Acari</taxon>
        <taxon>Parasitiformes</taxon>
        <taxon>Ixodida</taxon>
        <taxon>Ixodoidea</taxon>
        <taxon>Ixodidae</taxon>
        <taxon>Ixodinae</taxon>
        <taxon>Ixodes</taxon>
    </lineage>
</organism>
<evidence type="ECO:0000259" key="1">
    <source>
        <dbReference type="PROSITE" id="PS50011"/>
    </source>
</evidence>
<dbReference type="Gene3D" id="1.10.510.10">
    <property type="entry name" value="Transferase(Phosphotransferase) domain 1"/>
    <property type="match status" value="1"/>
</dbReference>
<dbReference type="EMBL" id="GADI01007499">
    <property type="protein sequence ID" value="JAA66309.1"/>
    <property type="molecule type" value="mRNA"/>
</dbReference>
<dbReference type="AlphaFoldDB" id="A0A0K8R752"/>
<evidence type="ECO:0000313" key="2">
    <source>
        <dbReference type="EMBL" id="JAA66309.1"/>
    </source>
</evidence>
<feature type="domain" description="Protein kinase" evidence="1">
    <location>
        <begin position="1"/>
        <end position="93"/>
    </location>
</feature>
<dbReference type="GO" id="GO:0004672">
    <property type="term" value="F:protein kinase activity"/>
    <property type="evidence" value="ECO:0007669"/>
    <property type="project" value="InterPro"/>
</dbReference>
<dbReference type="PROSITE" id="PS00108">
    <property type="entry name" value="PROTEIN_KINASE_ST"/>
    <property type="match status" value="1"/>
</dbReference>
<dbReference type="PROSITE" id="PS50011">
    <property type="entry name" value="PROTEIN_KINASE_DOM"/>
    <property type="match status" value="1"/>
</dbReference>
<name>A0A0K8R752_IXORI</name>
<keyword evidence="2" id="KW-0808">Transferase</keyword>
<accession>A0A0K8R752</accession>
<dbReference type="InterPro" id="IPR011009">
    <property type="entry name" value="Kinase-like_dom_sf"/>
</dbReference>
<dbReference type="SUPFAM" id="SSF56112">
    <property type="entry name" value="Protein kinase-like (PK-like)"/>
    <property type="match status" value="1"/>
</dbReference>
<dbReference type="InterPro" id="IPR000719">
    <property type="entry name" value="Prot_kinase_dom"/>
</dbReference>
<protein>
    <submittedName>
        <fullName evidence="2">Putative casein kinase serine/threonine/tyrosine protein kinase</fullName>
    </submittedName>
</protein>
<dbReference type="GO" id="GO:0005524">
    <property type="term" value="F:ATP binding"/>
    <property type="evidence" value="ECO:0007669"/>
    <property type="project" value="InterPro"/>
</dbReference>
<reference evidence="2" key="1">
    <citation type="submission" date="2012-12" db="EMBL/GenBank/DDBJ databases">
        <title>Identification and characterization of a phenylalanine ammonia-lyase gene family in Isatis indigotica Fort.</title>
        <authorList>
            <person name="Liu Q."/>
            <person name="Chen J."/>
            <person name="Zhou X."/>
            <person name="Di P."/>
            <person name="Xiao Y."/>
            <person name="Xuan H."/>
            <person name="Zhang L."/>
            <person name="Chen W."/>
        </authorList>
    </citation>
    <scope>NUCLEOTIDE SEQUENCE</scope>
    <source>
        <tissue evidence="2">Salivary gland</tissue>
    </source>
</reference>